<keyword evidence="2" id="KW-1185">Reference proteome</keyword>
<protein>
    <submittedName>
        <fullName evidence="1">Uncharacterized protein</fullName>
    </submittedName>
</protein>
<dbReference type="Proteomes" id="UP001278766">
    <property type="component" value="Unassembled WGS sequence"/>
</dbReference>
<organism evidence="1 2">
    <name type="scientific">Chaetomium fimeti</name>
    <dbReference type="NCBI Taxonomy" id="1854472"/>
    <lineage>
        <taxon>Eukaryota</taxon>
        <taxon>Fungi</taxon>
        <taxon>Dikarya</taxon>
        <taxon>Ascomycota</taxon>
        <taxon>Pezizomycotina</taxon>
        <taxon>Sordariomycetes</taxon>
        <taxon>Sordariomycetidae</taxon>
        <taxon>Sordariales</taxon>
        <taxon>Chaetomiaceae</taxon>
        <taxon>Chaetomium</taxon>
    </lineage>
</organism>
<dbReference type="RefSeq" id="XP_062656143.1">
    <property type="nucleotide sequence ID" value="XM_062799750.1"/>
</dbReference>
<gene>
    <name evidence="1" type="ORF">B0H64DRAFT_232790</name>
</gene>
<evidence type="ECO:0000313" key="2">
    <source>
        <dbReference type="Proteomes" id="UP001278766"/>
    </source>
</evidence>
<proteinExistence type="predicted"/>
<name>A0AAE0H9V3_9PEZI</name>
<evidence type="ECO:0000313" key="1">
    <source>
        <dbReference type="EMBL" id="KAK3292629.1"/>
    </source>
</evidence>
<reference evidence="1" key="1">
    <citation type="journal article" date="2023" name="Mol. Phylogenet. Evol.">
        <title>Genome-scale phylogeny and comparative genomics of the fungal order Sordariales.</title>
        <authorList>
            <person name="Hensen N."/>
            <person name="Bonometti L."/>
            <person name="Westerberg I."/>
            <person name="Brannstrom I.O."/>
            <person name="Guillou S."/>
            <person name="Cros-Aarteil S."/>
            <person name="Calhoun S."/>
            <person name="Haridas S."/>
            <person name="Kuo A."/>
            <person name="Mondo S."/>
            <person name="Pangilinan J."/>
            <person name="Riley R."/>
            <person name="LaButti K."/>
            <person name="Andreopoulos B."/>
            <person name="Lipzen A."/>
            <person name="Chen C."/>
            <person name="Yan M."/>
            <person name="Daum C."/>
            <person name="Ng V."/>
            <person name="Clum A."/>
            <person name="Steindorff A."/>
            <person name="Ohm R.A."/>
            <person name="Martin F."/>
            <person name="Silar P."/>
            <person name="Natvig D.O."/>
            <person name="Lalanne C."/>
            <person name="Gautier V."/>
            <person name="Ament-Velasquez S.L."/>
            <person name="Kruys A."/>
            <person name="Hutchinson M.I."/>
            <person name="Powell A.J."/>
            <person name="Barry K."/>
            <person name="Miller A.N."/>
            <person name="Grigoriev I.V."/>
            <person name="Debuchy R."/>
            <person name="Gladieux P."/>
            <person name="Hiltunen Thoren M."/>
            <person name="Johannesson H."/>
        </authorList>
    </citation>
    <scope>NUCLEOTIDE SEQUENCE</scope>
    <source>
        <strain evidence="1">CBS 168.71</strain>
    </source>
</reference>
<dbReference type="GeneID" id="87836698"/>
<accession>A0AAE0H9V3</accession>
<sequence length="151" mass="17188">MPSHPMRAIEWAGQDPNPLSSVHPNLGQSRLVRARVGWRHWAQLDRAATYRKPRVLHNVWGLRELRRLGELGAAWCGCIAALSTWSLFLSATFLMSSPPSFPARRGLGHHEVRVHGLSVGSGEGRCRRFRILSRSQHRLIQQSPWRRALSF</sequence>
<dbReference type="AlphaFoldDB" id="A0AAE0H9V3"/>
<dbReference type="EMBL" id="JAUEPN010000007">
    <property type="protein sequence ID" value="KAK3292629.1"/>
    <property type="molecule type" value="Genomic_DNA"/>
</dbReference>
<reference evidence="1" key="2">
    <citation type="submission" date="2023-06" db="EMBL/GenBank/DDBJ databases">
        <authorList>
            <consortium name="Lawrence Berkeley National Laboratory"/>
            <person name="Haridas S."/>
            <person name="Hensen N."/>
            <person name="Bonometti L."/>
            <person name="Westerberg I."/>
            <person name="Brannstrom I.O."/>
            <person name="Guillou S."/>
            <person name="Cros-Aarteil S."/>
            <person name="Calhoun S."/>
            <person name="Kuo A."/>
            <person name="Mondo S."/>
            <person name="Pangilinan J."/>
            <person name="Riley R."/>
            <person name="Labutti K."/>
            <person name="Andreopoulos B."/>
            <person name="Lipzen A."/>
            <person name="Chen C."/>
            <person name="Yanf M."/>
            <person name="Daum C."/>
            <person name="Ng V."/>
            <person name="Clum A."/>
            <person name="Steindorff A."/>
            <person name="Ohm R."/>
            <person name="Martin F."/>
            <person name="Silar P."/>
            <person name="Natvig D."/>
            <person name="Lalanne C."/>
            <person name="Gautier V."/>
            <person name="Ament-Velasquez S.L."/>
            <person name="Kruys A."/>
            <person name="Hutchinson M.I."/>
            <person name="Powell A.J."/>
            <person name="Barry K."/>
            <person name="Miller A.N."/>
            <person name="Grigoriev I.V."/>
            <person name="Debuchy R."/>
            <person name="Gladieux P."/>
            <person name="Thoren M.H."/>
            <person name="Johannesson H."/>
        </authorList>
    </citation>
    <scope>NUCLEOTIDE SEQUENCE</scope>
    <source>
        <strain evidence="1">CBS 168.71</strain>
    </source>
</reference>
<comment type="caution">
    <text evidence="1">The sequence shown here is derived from an EMBL/GenBank/DDBJ whole genome shotgun (WGS) entry which is preliminary data.</text>
</comment>